<evidence type="ECO:0000256" key="7">
    <source>
        <dbReference type="ARBA" id="ARBA00022833"/>
    </source>
</evidence>
<proteinExistence type="inferred from homology"/>
<dbReference type="GO" id="GO:0004089">
    <property type="term" value="F:carbonate dehydratase activity"/>
    <property type="evidence" value="ECO:0007669"/>
    <property type="project" value="UniProtKB-UniRule"/>
</dbReference>
<feature type="chain" id="PRO_5025094496" description="Carbonic anhydrase" evidence="10">
    <location>
        <begin position="25"/>
        <end position="255"/>
    </location>
</feature>
<dbReference type="CDD" id="cd03124">
    <property type="entry name" value="alpha_CA_prokaryotic_like"/>
    <property type="match status" value="1"/>
</dbReference>
<keyword evidence="10" id="KW-0732">Signal</keyword>
<organism evidence="12 13">
    <name type="scientific">Paenibacillus macerans</name>
    <name type="common">Bacillus macerans</name>
    <dbReference type="NCBI Taxonomy" id="44252"/>
    <lineage>
        <taxon>Bacteria</taxon>
        <taxon>Bacillati</taxon>
        <taxon>Bacillota</taxon>
        <taxon>Bacilli</taxon>
        <taxon>Bacillales</taxon>
        <taxon>Paenibacillaceae</taxon>
        <taxon>Paenibacillus</taxon>
    </lineage>
</organism>
<comment type="catalytic activity">
    <reaction evidence="9 10">
        <text>hydrogencarbonate + H(+) = CO2 + H2O</text>
        <dbReference type="Rhea" id="RHEA:10748"/>
        <dbReference type="ChEBI" id="CHEBI:15377"/>
        <dbReference type="ChEBI" id="CHEBI:15378"/>
        <dbReference type="ChEBI" id="CHEBI:16526"/>
        <dbReference type="ChEBI" id="CHEBI:17544"/>
        <dbReference type="EC" id="4.2.1.1"/>
    </reaction>
</comment>
<gene>
    <name evidence="12" type="ORF">DJ90_4600</name>
</gene>
<dbReference type="GeneID" id="77009720"/>
<evidence type="ECO:0000256" key="3">
    <source>
        <dbReference type="ARBA" id="ARBA00010718"/>
    </source>
</evidence>
<evidence type="ECO:0000256" key="10">
    <source>
        <dbReference type="RuleBase" id="RU367011"/>
    </source>
</evidence>
<dbReference type="GO" id="GO:0008270">
    <property type="term" value="F:zinc ion binding"/>
    <property type="evidence" value="ECO:0007669"/>
    <property type="project" value="UniProtKB-UniRule"/>
</dbReference>
<dbReference type="InterPro" id="IPR023561">
    <property type="entry name" value="Carbonic_anhydrase_a-class"/>
</dbReference>
<dbReference type="PATRIC" id="fig|44252.3.peg.3989"/>
<evidence type="ECO:0000256" key="9">
    <source>
        <dbReference type="ARBA" id="ARBA00048348"/>
    </source>
</evidence>
<reference evidence="12 13" key="1">
    <citation type="submission" date="2014-04" db="EMBL/GenBank/DDBJ databases">
        <authorList>
            <person name="Bishop-Lilly K.A."/>
            <person name="Broomall S.M."/>
            <person name="Chain P.S."/>
            <person name="Chertkov O."/>
            <person name="Coyne S.R."/>
            <person name="Daligault H.E."/>
            <person name="Davenport K.W."/>
            <person name="Erkkila T."/>
            <person name="Frey K.G."/>
            <person name="Gibbons H.S."/>
            <person name="Gu W."/>
            <person name="Jaissle J."/>
            <person name="Johnson S.L."/>
            <person name="Koroleva G.I."/>
            <person name="Ladner J.T."/>
            <person name="Lo C.-C."/>
            <person name="Minogue T.D."/>
            <person name="Munk C."/>
            <person name="Palacios G.F."/>
            <person name="Redden C.L."/>
            <person name="Rosenzweig C.N."/>
            <person name="Scholz M.B."/>
            <person name="Teshima H."/>
            <person name="Xu Y."/>
        </authorList>
    </citation>
    <scope>NUCLEOTIDE SEQUENCE [LARGE SCALE GENOMIC DNA]</scope>
    <source>
        <strain evidence="12 13">8244</strain>
    </source>
</reference>
<dbReference type="InterPro" id="IPR036398">
    <property type="entry name" value="CA_dom_sf"/>
</dbReference>
<dbReference type="InterPro" id="IPR001148">
    <property type="entry name" value="CA_dom"/>
</dbReference>
<protein>
    <recommendedName>
        <fullName evidence="5 10">Carbonic anhydrase</fullName>
        <ecNumber evidence="4 10">4.2.1.1</ecNumber>
    </recommendedName>
</protein>
<dbReference type="InterPro" id="IPR041891">
    <property type="entry name" value="Alpha_CA_prokaryot-like"/>
</dbReference>
<dbReference type="OrthoDB" id="5327615at2"/>
<comment type="cofactor">
    <cofactor evidence="1 10">
        <name>Zn(2+)</name>
        <dbReference type="ChEBI" id="CHEBI:29105"/>
    </cofactor>
</comment>
<dbReference type="Proteomes" id="UP000029278">
    <property type="component" value="Unassembled WGS sequence"/>
</dbReference>
<dbReference type="RefSeq" id="WP_036626415.1">
    <property type="nucleotide sequence ID" value="NZ_BGML01000007.1"/>
</dbReference>
<comment type="function">
    <text evidence="2 10">Reversible hydration of carbon dioxide.</text>
</comment>
<comment type="caution">
    <text evidence="12">The sequence shown here is derived from an EMBL/GenBank/DDBJ whole genome shotgun (WGS) entry which is preliminary data.</text>
</comment>
<dbReference type="EMBL" id="JMQA01000036">
    <property type="protein sequence ID" value="KFN06972.1"/>
    <property type="molecule type" value="Genomic_DNA"/>
</dbReference>
<evidence type="ECO:0000313" key="13">
    <source>
        <dbReference type="Proteomes" id="UP000029278"/>
    </source>
</evidence>
<evidence type="ECO:0000256" key="2">
    <source>
        <dbReference type="ARBA" id="ARBA00002904"/>
    </source>
</evidence>
<evidence type="ECO:0000256" key="5">
    <source>
        <dbReference type="ARBA" id="ARBA00014628"/>
    </source>
</evidence>
<dbReference type="HOGENOM" id="CLU_039326_0_2_9"/>
<dbReference type="Pfam" id="PF00194">
    <property type="entry name" value="Carb_anhydrase"/>
    <property type="match status" value="1"/>
</dbReference>
<dbReference type="Gene3D" id="3.10.200.10">
    <property type="entry name" value="Alpha carbonic anhydrase"/>
    <property type="match status" value="1"/>
</dbReference>
<keyword evidence="8 10" id="KW-0456">Lyase</keyword>
<dbReference type="AlphaFoldDB" id="A0A090Z8L4"/>
<feature type="signal peptide" evidence="10">
    <location>
        <begin position="1"/>
        <end position="24"/>
    </location>
</feature>
<evidence type="ECO:0000259" key="11">
    <source>
        <dbReference type="PROSITE" id="PS51144"/>
    </source>
</evidence>
<keyword evidence="7 10" id="KW-0862">Zinc</keyword>
<dbReference type="PROSITE" id="PS51144">
    <property type="entry name" value="ALPHA_CA_2"/>
    <property type="match status" value="1"/>
</dbReference>
<name>A0A090Z8L4_PAEMA</name>
<evidence type="ECO:0000256" key="8">
    <source>
        <dbReference type="ARBA" id="ARBA00023239"/>
    </source>
</evidence>
<dbReference type="PANTHER" id="PTHR18952:SF265">
    <property type="entry name" value="CARBONIC ANHYDRASE"/>
    <property type="match status" value="1"/>
</dbReference>
<dbReference type="SUPFAM" id="SSF51069">
    <property type="entry name" value="Carbonic anhydrase"/>
    <property type="match status" value="1"/>
</dbReference>
<accession>A0A090Z8L4</accession>
<dbReference type="EC" id="4.2.1.1" evidence="4 10"/>
<keyword evidence="6 10" id="KW-0479">Metal-binding</keyword>
<comment type="similarity">
    <text evidence="3 10">Belongs to the alpha-carbonic anhydrase family.</text>
</comment>
<evidence type="ECO:0000256" key="1">
    <source>
        <dbReference type="ARBA" id="ARBA00001947"/>
    </source>
</evidence>
<evidence type="ECO:0000256" key="6">
    <source>
        <dbReference type="ARBA" id="ARBA00022723"/>
    </source>
</evidence>
<evidence type="ECO:0000313" key="12">
    <source>
        <dbReference type="EMBL" id="KFN06972.1"/>
    </source>
</evidence>
<dbReference type="PANTHER" id="PTHR18952">
    <property type="entry name" value="CARBONIC ANHYDRASE"/>
    <property type="match status" value="1"/>
</dbReference>
<dbReference type="PROSITE" id="PS51257">
    <property type="entry name" value="PROKAR_LIPOPROTEIN"/>
    <property type="match status" value="1"/>
</dbReference>
<dbReference type="SMART" id="SM01057">
    <property type="entry name" value="Carb_anhydrase"/>
    <property type="match status" value="1"/>
</dbReference>
<dbReference type="PROSITE" id="PS00162">
    <property type="entry name" value="ALPHA_CA_1"/>
    <property type="match status" value="1"/>
</dbReference>
<dbReference type="STRING" id="44252.DJ90_4600"/>
<feature type="domain" description="Alpha-carbonic anhydrase" evidence="11">
    <location>
        <begin position="43"/>
        <end position="255"/>
    </location>
</feature>
<evidence type="ECO:0000256" key="4">
    <source>
        <dbReference type="ARBA" id="ARBA00012925"/>
    </source>
</evidence>
<dbReference type="InterPro" id="IPR018338">
    <property type="entry name" value="Carbonic_anhydrase_a-class_CS"/>
</dbReference>
<sequence length="255" mass="28643">MKKNFIVFGFTAFILLAGCSASHAATNLTTDSQKENPTVKEASHFTYDHQEEWEFVAGKMQSPIDIVTSKLIDYEGTDLALSYDQVGTSIEDNGHSIQVGLRGTAEINDRTFTLSQVHFHAESEHTIDGKHFPLEGHFVHQAQDGRIAVIGVMFAAGEENKAFGQILDAAKANAEGEKGITIDKLEIGQLLPAHLSYYHYLGSLTTPPLTENVEWYILTEPVELSQEQLNEFYKYYDNNHRDIQELNDRKVFMKS</sequence>
<keyword evidence="13" id="KW-1185">Reference proteome</keyword>